<evidence type="ECO:0000313" key="1">
    <source>
        <dbReference type="EMBL" id="AAV47945.1"/>
    </source>
</evidence>
<dbReference type="PATRIC" id="fig|272569.17.peg.3779"/>
<proteinExistence type="predicted"/>
<dbReference type="STRING" id="272569.rrnAC3247"/>
<evidence type="ECO:0000313" key="2">
    <source>
        <dbReference type="Proteomes" id="UP000001169"/>
    </source>
</evidence>
<accession>Q5UXQ8</accession>
<dbReference type="KEGG" id="hma:rrnAC3247"/>
<dbReference type="EMBL" id="AY596297">
    <property type="protein sequence ID" value="AAV47945.1"/>
    <property type="molecule type" value="Genomic_DNA"/>
</dbReference>
<dbReference type="EnsemblBacteria" id="AAV47945">
    <property type="protein sequence ID" value="AAV47945"/>
    <property type="gene ID" value="rrnAC3247"/>
</dbReference>
<gene>
    <name evidence="1" type="ordered locus">rrnAC3247</name>
</gene>
<protein>
    <submittedName>
        <fullName evidence="1">Uncharacterized protein</fullName>
    </submittedName>
</protein>
<keyword evidence="2" id="KW-1185">Reference proteome</keyword>
<name>Q5UXQ8_HALMA</name>
<dbReference type="Proteomes" id="UP000001169">
    <property type="component" value="Chromosome I"/>
</dbReference>
<organism evidence="1 2">
    <name type="scientific">Haloarcula marismortui (strain ATCC 43049 / DSM 3752 / JCM 8966 / VKM B-1809)</name>
    <name type="common">Halobacterium marismortui</name>
    <dbReference type="NCBI Taxonomy" id="272569"/>
    <lineage>
        <taxon>Archaea</taxon>
        <taxon>Methanobacteriati</taxon>
        <taxon>Methanobacteriota</taxon>
        <taxon>Stenosarchaea group</taxon>
        <taxon>Halobacteria</taxon>
        <taxon>Halobacteriales</taxon>
        <taxon>Haloarculaceae</taxon>
        <taxon>Haloarcula</taxon>
    </lineage>
</organism>
<dbReference type="PaxDb" id="272569-rrnAC3247"/>
<reference evidence="1 2" key="1">
    <citation type="journal article" date="2004" name="Genome Res.">
        <title>Genome sequence of Haloarcula marismortui: a halophilic archaeon from the Dead Sea.</title>
        <authorList>
            <person name="Baliga N.S."/>
            <person name="Bonneau R."/>
            <person name="Facciotti M.T."/>
            <person name="Pan M."/>
            <person name="Glusman G."/>
            <person name="Deutsch E.W."/>
            <person name="Shannon P."/>
            <person name="Chiu Y."/>
            <person name="Weng R.S."/>
            <person name="Gan R.R."/>
            <person name="Hung P."/>
            <person name="Date S.V."/>
            <person name="Marcotte E."/>
            <person name="Hood L."/>
            <person name="Ng W.V."/>
        </authorList>
    </citation>
    <scope>NUCLEOTIDE SEQUENCE [LARGE SCALE GENOMIC DNA]</scope>
    <source>
        <strain evidence="2">ATCC 43049 / DSM 3752 / JCM 8966 / VKM B-1809</strain>
    </source>
</reference>
<sequence>MLVIDCYLCLALGLNSVDDRYRVSGVDVKTGFGVFSRQVANVSAGIRSS</sequence>
<dbReference type="HOGENOM" id="CLU_3130742_0_0_2"/>
<dbReference type="AlphaFoldDB" id="Q5UXQ8"/>